<dbReference type="EMBL" id="CP136863">
    <property type="protein sequence ID" value="WOJ91765.1"/>
    <property type="molecule type" value="Genomic_DNA"/>
</dbReference>
<dbReference type="Proteomes" id="UP001626536">
    <property type="component" value="Plasmid pRX1"/>
</dbReference>
<proteinExistence type="predicted"/>
<name>A0ABZ0HXY0_9HYPH</name>
<dbReference type="RefSeq" id="WP_407341210.1">
    <property type="nucleotide sequence ID" value="NZ_CP136863.1"/>
</dbReference>
<sequence>MKYEDQDFRAVHLTRARLARLSPWSIFGSSFLNSAELKTGTAVSTGRDLVPLSK</sequence>
<evidence type="ECO:0000313" key="2">
    <source>
        <dbReference type="Proteomes" id="UP001626536"/>
    </source>
</evidence>
<protein>
    <submittedName>
        <fullName evidence="1">Uncharacterized protein</fullName>
    </submittedName>
</protein>
<organism evidence="1 2">
    <name type="scientific">Methylocapsa polymorpha</name>
    <dbReference type="NCBI Taxonomy" id="3080828"/>
    <lineage>
        <taxon>Bacteria</taxon>
        <taxon>Pseudomonadati</taxon>
        <taxon>Pseudomonadota</taxon>
        <taxon>Alphaproteobacteria</taxon>
        <taxon>Hyphomicrobiales</taxon>
        <taxon>Beijerinckiaceae</taxon>
        <taxon>Methylocapsa</taxon>
    </lineage>
</organism>
<reference evidence="1 2" key="1">
    <citation type="submission" date="2023-10" db="EMBL/GenBank/DDBJ databases">
        <title>Novel methanotroph of the genus Methylocapsa from a subarctic wetland.</title>
        <authorList>
            <person name="Belova S.E."/>
            <person name="Oshkin I.Y."/>
            <person name="Miroshnikov K."/>
            <person name="Dedysh S.N."/>
        </authorList>
    </citation>
    <scope>NUCLEOTIDE SEQUENCE [LARGE SCALE GENOMIC DNA]</scope>
    <source>
        <strain evidence="1 2">RX1</strain>
        <plasmid evidence="1 2">pRX1</plasmid>
    </source>
</reference>
<keyword evidence="1" id="KW-0614">Plasmid</keyword>
<keyword evidence="2" id="KW-1185">Reference proteome</keyword>
<gene>
    <name evidence="1" type="ORF">RZS28_18730</name>
</gene>
<accession>A0ABZ0HXY0</accession>
<geneLocation type="plasmid" evidence="1 2">
    <name>pRX1</name>
</geneLocation>
<evidence type="ECO:0000313" key="1">
    <source>
        <dbReference type="EMBL" id="WOJ91765.1"/>
    </source>
</evidence>